<dbReference type="PANTHER" id="PTHR16052">
    <property type="entry name" value="TBCC DOMAIN-CONTAINING PROTEIN 1"/>
    <property type="match status" value="1"/>
</dbReference>
<evidence type="ECO:0000313" key="8">
    <source>
        <dbReference type="EMBL" id="OAE21107.1"/>
    </source>
</evidence>
<comment type="similarity">
    <text evidence="3">Belongs to the TBCC family.</text>
</comment>
<organism evidence="8 9">
    <name type="scientific">Marchantia polymorpha subsp. ruderalis</name>
    <dbReference type="NCBI Taxonomy" id="1480154"/>
    <lineage>
        <taxon>Eukaryota</taxon>
        <taxon>Viridiplantae</taxon>
        <taxon>Streptophyta</taxon>
        <taxon>Embryophyta</taxon>
        <taxon>Marchantiophyta</taxon>
        <taxon>Marchantiopsida</taxon>
        <taxon>Marchantiidae</taxon>
        <taxon>Marchantiales</taxon>
        <taxon>Marchantiaceae</taxon>
        <taxon>Marchantia</taxon>
    </lineage>
</organism>
<dbReference type="PANTHER" id="PTHR16052:SF0">
    <property type="entry name" value="TBCC DOMAIN-CONTAINING PROTEIN 1"/>
    <property type="match status" value="1"/>
</dbReference>
<dbReference type="AlphaFoldDB" id="A0A176VKM6"/>
<reference evidence="8" key="1">
    <citation type="submission" date="2016-03" db="EMBL/GenBank/DDBJ databases">
        <title>Mechanisms controlling the formation of the plant cell surface in tip-growing cells are functionally conserved among land plants.</title>
        <authorList>
            <person name="Honkanen S."/>
            <person name="Jones V.A."/>
            <person name="Morieri G."/>
            <person name="Champion C."/>
            <person name="Hetherington A.J."/>
            <person name="Kelly S."/>
            <person name="Saint-Marcoux D."/>
            <person name="Proust H."/>
            <person name="Prescott H."/>
            <person name="Dolan L."/>
        </authorList>
    </citation>
    <scope>NUCLEOTIDE SEQUENCE [LARGE SCALE GENOMIC DNA]</scope>
    <source>
        <tissue evidence="8">Whole gametophyte</tissue>
    </source>
</reference>
<protein>
    <recommendedName>
        <fullName evidence="4">TBCC domain-containing protein 1</fullName>
    </recommendedName>
</protein>
<dbReference type="Proteomes" id="UP000077202">
    <property type="component" value="Unassembled WGS sequence"/>
</dbReference>
<comment type="subcellular location">
    <subcellularLocation>
        <location evidence="1">Cytoplasm</location>
        <location evidence="1">Cytoskeleton</location>
        <location evidence="1">Microtubule organizing center</location>
        <location evidence="1">Centrosome</location>
    </subcellularLocation>
    <subcellularLocation>
        <location evidence="2">Cytoplasm</location>
        <location evidence="2">Cytoskeleton</location>
        <location evidence="2">Spindle pole</location>
    </subcellularLocation>
</comment>
<dbReference type="InterPro" id="IPR016098">
    <property type="entry name" value="CAP/MinC_C"/>
</dbReference>
<dbReference type="GO" id="GO:0000922">
    <property type="term" value="C:spindle pole"/>
    <property type="evidence" value="ECO:0007669"/>
    <property type="project" value="UniProtKB-SubCell"/>
</dbReference>
<evidence type="ECO:0000256" key="6">
    <source>
        <dbReference type="ARBA" id="ARBA00023212"/>
    </source>
</evidence>
<dbReference type="EMBL" id="LVLJ01003529">
    <property type="protein sequence ID" value="OAE21107.1"/>
    <property type="molecule type" value="Genomic_DNA"/>
</dbReference>
<evidence type="ECO:0000256" key="1">
    <source>
        <dbReference type="ARBA" id="ARBA00004300"/>
    </source>
</evidence>
<comment type="caution">
    <text evidence="8">The sequence shown here is derived from an EMBL/GenBank/DDBJ whole genome shotgun (WGS) entry which is preliminary data.</text>
</comment>
<dbReference type="InterPro" id="IPR012945">
    <property type="entry name" value="Tubulin-bd_cofactor_C_dom"/>
</dbReference>
<dbReference type="InterPro" id="IPR006599">
    <property type="entry name" value="CARP_motif"/>
</dbReference>
<evidence type="ECO:0000256" key="3">
    <source>
        <dbReference type="ARBA" id="ARBA00008848"/>
    </source>
</evidence>
<evidence type="ECO:0000256" key="4">
    <source>
        <dbReference type="ARBA" id="ARBA00017559"/>
    </source>
</evidence>
<gene>
    <name evidence="8" type="ORF">AXG93_3661s1320</name>
</gene>
<keyword evidence="6" id="KW-0206">Cytoskeleton</keyword>
<dbReference type="InterPro" id="IPR039589">
    <property type="entry name" value="TBCC1"/>
</dbReference>
<keyword evidence="9" id="KW-1185">Reference proteome</keyword>
<dbReference type="InterPro" id="IPR017901">
    <property type="entry name" value="C-CAP_CF_C-like"/>
</dbReference>
<dbReference type="SMART" id="SM00673">
    <property type="entry name" value="CARP"/>
    <property type="match status" value="2"/>
</dbReference>
<keyword evidence="5" id="KW-0963">Cytoplasm</keyword>
<dbReference type="Gene3D" id="2.160.20.70">
    <property type="match status" value="1"/>
</dbReference>
<accession>A0A176VKM6</accession>
<dbReference type="PROSITE" id="PS51329">
    <property type="entry name" value="C_CAP_COFACTOR_C"/>
    <property type="match status" value="1"/>
</dbReference>
<sequence>MSAETTSAASLEPPWLHVRREPFEYGLLPLPSLIINEGVYAFRNLRTKLLEHVLPTPSWPVSNAATVNVGSHGKFGKKRVASAGIAASLGLQEAHAHLVLDTLASVLPDEGGDIDPLARSSVPDIESVGADIDDVVLLLYIQTYKRVPPRAHKDAAAVADVWPTPSVFDGFLNATSPLQTRCPRRTLPCQAEEEAHQLAFVRKHLPSLLALLAESTEDGDQDAKVITLEKFQHLALLLRAGDASTDLLPLSQATPFFANSDPDMPAAPVPLAQVLDWMLLHLCAASERTPGKAHIKDNGIHDSGGSEADVPMQDACVSGAASSPSGGATVSNGLTQMRRDWRPEGVTYVDGVTRASVLKTEADLKSGLVKVANCHDSVVYVLGPLKYVSVFGCSDSIVVLGAVGKAVRVELCERVQLIVASARICIANCRECLFNLGVNQRPLVIGDNHNLQLLNSSLLHVAEQVAPYNTFYPKLEADLAQVGVDATVNSWDRLLTLGLIDPHDSISHPAGVADAQAEGPVLLQPERFTNFAIPKWGEAEPQQQQQHLQTRANPFLLPKPFLLAQQHRSKAVENLKQTLKSVALEENRKRDLTTAIHAYFKEWLYSTGNIRQIYDLQGHERDPKAMD</sequence>
<evidence type="ECO:0000256" key="5">
    <source>
        <dbReference type="ARBA" id="ARBA00022490"/>
    </source>
</evidence>
<evidence type="ECO:0000259" key="7">
    <source>
        <dbReference type="PROSITE" id="PS51329"/>
    </source>
</evidence>
<evidence type="ECO:0000256" key="2">
    <source>
        <dbReference type="ARBA" id="ARBA00004647"/>
    </source>
</evidence>
<proteinExistence type="inferred from homology"/>
<evidence type="ECO:0000313" key="9">
    <source>
        <dbReference type="Proteomes" id="UP000077202"/>
    </source>
</evidence>
<dbReference type="Pfam" id="PF07986">
    <property type="entry name" value="TBCC"/>
    <property type="match status" value="1"/>
</dbReference>
<feature type="domain" description="C-CAP/cofactor C-like" evidence="7">
    <location>
        <begin position="324"/>
        <end position="484"/>
    </location>
</feature>
<name>A0A176VKM6_MARPO</name>